<dbReference type="InterPro" id="IPR022996">
    <property type="entry name" value="UPF0310"/>
</dbReference>
<dbReference type="InterPro" id="IPR002740">
    <property type="entry name" value="EVE_domain"/>
</dbReference>
<reference evidence="3 4" key="1">
    <citation type="submission" date="2011-08" db="EMBL/GenBank/DDBJ databases">
        <title>The complete genome of Methanofollis liminatans DSM 4140.</title>
        <authorList>
            <consortium name="US DOE Joint Genome Institute (JGI-PGF)"/>
            <person name="Lucas S."/>
            <person name="Han J."/>
            <person name="Lapidus A."/>
            <person name="Bruce D."/>
            <person name="Goodwin L."/>
            <person name="Pitluck S."/>
            <person name="Peters L."/>
            <person name="Kyrpides N."/>
            <person name="Mavromatis K."/>
            <person name="Ivanova N."/>
            <person name="Mikhailova N."/>
            <person name="Lu M."/>
            <person name="Detter J.C."/>
            <person name="Tapia R."/>
            <person name="Han C."/>
            <person name="Land M."/>
            <person name="Hauser L."/>
            <person name="Markowitz V."/>
            <person name="Cheng J.-F."/>
            <person name="Hugenholtz P."/>
            <person name="Woyke T."/>
            <person name="Wu D."/>
            <person name="Spring S."/>
            <person name="Schuler E."/>
            <person name="Brambilla E."/>
            <person name="Klenk H.-P."/>
            <person name="Eisen J.A."/>
        </authorList>
    </citation>
    <scope>NUCLEOTIDE SEQUENCE [LARGE SCALE GENOMIC DNA]</scope>
    <source>
        <strain evidence="3 4">DSM 4140</strain>
    </source>
</reference>
<dbReference type="Pfam" id="PF01878">
    <property type="entry name" value="EVE"/>
    <property type="match status" value="1"/>
</dbReference>
<dbReference type="AlphaFoldDB" id="J0S0A0"/>
<protein>
    <recommendedName>
        <fullName evidence="1">UPF0310 protein Metli_1316</fullName>
    </recommendedName>
</protein>
<evidence type="ECO:0000256" key="1">
    <source>
        <dbReference type="HAMAP-Rule" id="MF_00771"/>
    </source>
</evidence>
<sequence length="150" mass="17601">MTYWFASSNRDNWEIIRKKNIWGIPKRNKAIIQRVKIGDAIVIYVAQKKEGDTVLPSAVVGAYEIVSEGYEDHKPVFITPESMGDEIFPYRVKLQPIKIFTEPVEFKPLIPRLMFIKNKTMWTGHIRVAMREIPKEDYEYIMKAAETHRD</sequence>
<dbReference type="Gene3D" id="3.10.590.10">
    <property type="entry name" value="ph1033 like domains"/>
    <property type="match status" value="1"/>
</dbReference>
<dbReference type="HOGENOM" id="CLU_148445_0_0_2"/>
<dbReference type="PANTHER" id="PTHR39661:SF1">
    <property type="entry name" value="UPF0310 PROTEIN MJECL36"/>
    <property type="match status" value="1"/>
</dbReference>
<dbReference type="PANTHER" id="PTHR39661">
    <property type="entry name" value="UPF0310 PROTEIN MJECL36"/>
    <property type="match status" value="1"/>
</dbReference>
<dbReference type="CDD" id="cd21132">
    <property type="entry name" value="EVE-like"/>
    <property type="match status" value="1"/>
</dbReference>
<proteinExistence type="inferred from homology"/>
<organism evidence="3 4">
    <name type="scientific">Methanofollis liminatans DSM 4140</name>
    <dbReference type="NCBI Taxonomy" id="28892"/>
    <lineage>
        <taxon>Archaea</taxon>
        <taxon>Methanobacteriati</taxon>
        <taxon>Methanobacteriota</taxon>
        <taxon>Stenosarchaea group</taxon>
        <taxon>Methanomicrobia</taxon>
        <taxon>Methanomicrobiales</taxon>
        <taxon>Methanomicrobiaceae</taxon>
        <taxon>Methanofollis</taxon>
    </lineage>
</organism>
<evidence type="ECO:0000313" key="4">
    <source>
        <dbReference type="Proteomes" id="UP000005095"/>
    </source>
</evidence>
<dbReference type="RefSeq" id="WP_004038963.1">
    <property type="nucleotide sequence ID" value="NZ_CM001555.1"/>
</dbReference>
<accession>J0S0A0</accession>
<comment type="similarity">
    <text evidence="1">Belongs to the UPF0310 family.</text>
</comment>
<dbReference type="Proteomes" id="UP000005095">
    <property type="component" value="Chromosome"/>
</dbReference>
<name>J0S0A0_9EURY</name>
<dbReference type="STRING" id="28892.Metli_1316"/>
<gene>
    <name evidence="3" type="ORF">Metli_1316</name>
</gene>
<dbReference type="SUPFAM" id="SSF88697">
    <property type="entry name" value="PUA domain-like"/>
    <property type="match status" value="1"/>
</dbReference>
<evidence type="ECO:0000313" key="3">
    <source>
        <dbReference type="EMBL" id="EJG07271.1"/>
    </source>
</evidence>
<evidence type="ECO:0000259" key="2">
    <source>
        <dbReference type="Pfam" id="PF01878"/>
    </source>
</evidence>
<dbReference type="OrthoDB" id="35872at2157"/>
<dbReference type="NCBIfam" id="NF002008">
    <property type="entry name" value="PRK00809.1"/>
    <property type="match status" value="1"/>
</dbReference>
<feature type="domain" description="EVE" evidence="2">
    <location>
        <begin position="2"/>
        <end position="143"/>
    </location>
</feature>
<dbReference type="EMBL" id="CM001555">
    <property type="protein sequence ID" value="EJG07271.1"/>
    <property type="molecule type" value="Genomic_DNA"/>
</dbReference>
<dbReference type="HAMAP" id="MF_00771">
    <property type="entry name" value="UPF0310"/>
    <property type="match status" value="1"/>
</dbReference>
<dbReference type="InterPro" id="IPR015947">
    <property type="entry name" value="PUA-like_sf"/>
</dbReference>
<keyword evidence="4" id="KW-1185">Reference proteome</keyword>